<evidence type="ECO:0008006" key="3">
    <source>
        <dbReference type="Google" id="ProtNLM"/>
    </source>
</evidence>
<dbReference type="Proteomes" id="UP000464865">
    <property type="component" value="Plasmid p5"/>
</dbReference>
<keyword evidence="2" id="KW-1185">Reference proteome</keyword>
<geneLocation type="plasmid" evidence="1 2">
    <name>p5</name>
</geneLocation>
<name>A0A7L5BR98_9HYPH</name>
<dbReference type="EMBL" id="CP048637">
    <property type="protein sequence ID" value="QIB41325.1"/>
    <property type="molecule type" value="Genomic_DNA"/>
</dbReference>
<reference evidence="1 2" key="1">
    <citation type="submission" date="2020-02" db="EMBL/GenBank/DDBJ databases">
        <title>Plant-Promoting Endophytic Bacterium Rhizobium oryzihabitans sp. nov., Isolated from the Root of Rice.</title>
        <authorList>
            <person name="zhao J."/>
            <person name="Zhang G."/>
        </authorList>
    </citation>
    <scope>NUCLEOTIDE SEQUENCE [LARGE SCALE GENOMIC DNA]</scope>
    <source>
        <strain evidence="1 2">M15</strain>
        <plasmid evidence="1 2">p5</plasmid>
    </source>
</reference>
<dbReference type="KEGG" id="roy:G3A56_26220"/>
<protein>
    <recommendedName>
        <fullName evidence="3">DUF2384 domain-containing protein</fullName>
    </recommendedName>
</protein>
<proteinExistence type="predicted"/>
<gene>
    <name evidence="1" type="ORF">G3A56_26220</name>
</gene>
<organism evidence="1 2">
    <name type="scientific">Rhizobium oryzihabitans</name>
    <dbReference type="NCBI Taxonomy" id="2267833"/>
    <lineage>
        <taxon>Bacteria</taxon>
        <taxon>Pseudomonadati</taxon>
        <taxon>Pseudomonadota</taxon>
        <taxon>Alphaproteobacteria</taxon>
        <taxon>Hyphomicrobiales</taxon>
        <taxon>Rhizobiaceae</taxon>
        <taxon>Rhizobium/Agrobacterium group</taxon>
        <taxon>Rhizobium</taxon>
    </lineage>
</organism>
<evidence type="ECO:0000313" key="1">
    <source>
        <dbReference type="EMBL" id="QIB41325.1"/>
    </source>
</evidence>
<dbReference type="RefSeq" id="WP_082186273.1">
    <property type="nucleotide sequence ID" value="NZ_CP048637.1"/>
</dbReference>
<keyword evidence="1" id="KW-0614">Plasmid</keyword>
<sequence>MEINSAEVELTDVRTEQRFEGHQPDVIGRASDRPLLIEIVVTHRVSDQKAALIRRQRLESFEIVISPDSVSGKLSLAAVEDHVRRGANRHWIFNEKLENFLHARYHLDGVRPRGRLTTDKSRALARLYDRLAGLPKVSAPSPNKTSLSQWLEGTRPSFEGYFRTPADEWRAFVLLQCQHGPGVPLSRIVTKLQRAEHLHAELSRFSCSATESNEVGLPEFGVEACVFTFLSDLEKQGAVVCLPSGNWRLLVDLPEQQPFSSERRPGLLPKPDYMAMRHQEMEASLQRIVSKLDLTERAEFAEGIGAWWKRPLIDGRLTPLDIIKAGDYRWTRLKQQLAAVEQALDSDEPDPFNPIGLPMSAAAAVWAAKVADDENERARLRCEKLQARAVQKFGPGIAPMWLSTRPSRRGLSPLEFARASEIGLQDALRELERRFVSTGRIPMIQEEFKVWVGRKFQGKGLRFIQTKNDWLPDRRTPLECCYDDVSRVQMQKLVEERF</sequence>
<dbReference type="AlphaFoldDB" id="A0A7L5BR98"/>
<evidence type="ECO:0000313" key="2">
    <source>
        <dbReference type="Proteomes" id="UP000464865"/>
    </source>
</evidence>
<accession>A0A7L5BR98</accession>